<sequence length="36" mass="3616">MFFPSGQLGRLAVLAAMVWAAAAVAAVITVSGRPEG</sequence>
<feature type="non-terminal residue" evidence="1">
    <location>
        <position position="36"/>
    </location>
</feature>
<name>A0A0F9E0C7_9ZZZZ</name>
<accession>A0A0F9E0C7</accession>
<dbReference type="EMBL" id="LAZR01026855">
    <property type="protein sequence ID" value="KKL67444.1"/>
    <property type="molecule type" value="Genomic_DNA"/>
</dbReference>
<comment type="caution">
    <text evidence="1">The sequence shown here is derived from an EMBL/GenBank/DDBJ whole genome shotgun (WGS) entry which is preliminary data.</text>
</comment>
<dbReference type="AlphaFoldDB" id="A0A0F9E0C7"/>
<gene>
    <name evidence="1" type="ORF">LCGC14_2134940</name>
</gene>
<organism evidence="1">
    <name type="scientific">marine sediment metagenome</name>
    <dbReference type="NCBI Taxonomy" id="412755"/>
    <lineage>
        <taxon>unclassified sequences</taxon>
        <taxon>metagenomes</taxon>
        <taxon>ecological metagenomes</taxon>
    </lineage>
</organism>
<evidence type="ECO:0000313" key="1">
    <source>
        <dbReference type="EMBL" id="KKL67444.1"/>
    </source>
</evidence>
<proteinExistence type="predicted"/>
<protein>
    <submittedName>
        <fullName evidence="1">Uncharacterized protein</fullName>
    </submittedName>
</protein>
<reference evidence="1" key="1">
    <citation type="journal article" date="2015" name="Nature">
        <title>Complex archaea that bridge the gap between prokaryotes and eukaryotes.</title>
        <authorList>
            <person name="Spang A."/>
            <person name="Saw J.H."/>
            <person name="Jorgensen S.L."/>
            <person name="Zaremba-Niedzwiedzka K."/>
            <person name="Martijn J."/>
            <person name="Lind A.E."/>
            <person name="van Eijk R."/>
            <person name="Schleper C."/>
            <person name="Guy L."/>
            <person name="Ettema T.J."/>
        </authorList>
    </citation>
    <scope>NUCLEOTIDE SEQUENCE</scope>
</reference>